<dbReference type="NCBIfam" id="NF002073">
    <property type="entry name" value="PRK00913.1-2"/>
    <property type="match status" value="1"/>
</dbReference>
<sequence>MDVFLRKSNPAARATGVLAVGVAEGSGKLSGAAQSLDRSTRGAVSAVLATGDFRGKHLETALIYPEGVKAKRVLLVGLGPQKELTPQRVLAAAATAARRARELGAETLAMALHTGATLDPATASAAAEGAVLGHYRHTAYKTDAKPPLDRIELLSPGAATPRLANAVASGELRGEATCLARDLANTPGQDLVPEQLAERAVEIARTVGATAQVLDVPAMERLGMGCVLAVGRGSAHAPRFVVLEAAPTRKPRRGKVPTVVVIGKGVTFDTGGYSLKPREGMSKMKYDMSGAAAVLGLFASLPTLDLPFKLVGLIPSAENMVNSRALKPGDVIRALDGTTIEVTNTDAEGRLLLADALGYAKRYKPDAVVNLATLTGAISIALGRACAGLFTRDDAFAAELTQAGESVGERLWRMPLWDDYLVEMKGDTADLLNSSERREGAACTAAAFLEHFAKGMRWAHLDIASTAWTYADRGEYARGANAFGARLLVKWLEGMAAK</sequence>
<evidence type="ECO:0000256" key="7">
    <source>
        <dbReference type="HAMAP-Rule" id="MF_00181"/>
    </source>
</evidence>
<protein>
    <recommendedName>
        <fullName evidence="7">Probable cytosol aminopeptidase</fullName>
        <ecNumber evidence="7">3.4.11.1</ecNumber>
    </recommendedName>
    <alternativeName>
        <fullName evidence="7">Leucine aminopeptidase</fullName>
        <shortName evidence="7">LAP</shortName>
        <ecNumber evidence="7">3.4.11.10</ecNumber>
    </alternativeName>
    <alternativeName>
        <fullName evidence="7">Leucyl aminopeptidase</fullName>
    </alternativeName>
</protein>
<dbReference type="PROSITE" id="PS00631">
    <property type="entry name" value="CYTOSOL_AP"/>
    <property type="match status" value="1"/>
</dbReference>
<comment type="function">
    <text evidence="7">Presumably involved in the processing and regular turnover of intracellular proteins. Catalyzes the removal of unsubstituted N-terminal amino acids from various peptides.</text>
</comment>
<keyword evidence="4 7" id="KW-0031">Aminopeptidase</keyword>
<evidence type="ECO:0000256" key="1">
    <source>
        <dbReference type="ARBA" id="ARBA00000135"/>
    </source>
</evidence>
<comment type="cofactor">
    <cofactor evidence="7">
        <name>Mn(2+)</name>
        <dbReference type="ChEBI" id="CHEBI:29035"/>
    </cofactor>
    <text evidence="7">Binds 2 manganese ions per subunit.</text>
</comment>
<keyword evidence="7" id="KW-0464">Manganese</keyword>
<dbReference type="InterPro" id="IPR023042">
    <property type="entry name" value="Peptidase_M17_leu_NH2_pept"/>
</dbReference>
<dbReference type="Gene3D" id="3.40.220.10">
    <property type="entry name" value="Leucine Aminopeptidase, subunit E, domain 1"/>
    <property type="match status" value="1"/>
</dbReference>
<gene>
    <name evidence="7" type="primary">pepA</name>
    <name evidence="9" type="ORF">HZA61_14900</name>
</gene>
<feature type="binding site" evidence="7">
    <location>
        <position position="346"/>
    </location>
    <ligand>
        <name>Mn(2+)</name>
        <dbReference type="ChEBI" id="CHEBI:29035"/>
        <label>1</label>
    </ligand>
</feature>
<organism evidence="9 10">
    <name type="scientific">Eiseniibacteriota bacterium</name>
    <dbReference type="NCBI Taxonomy" id="2212470"/>
    <lineage>
        <taxon>Bacteria</taxon>
        <taxon>Candidatus Eiseniibacteriota</taxon>
    </lineage>
</organism>
<dbReference type="HAMAP" id="MF_00181">
    <property type="entry name" value="Cytosol_peptidase_M17"/>
    <property type="match status" value="1"/>
</dbReference>
<comment type="similarity">
    <text evidence="3 7">Belongs to the peptidase M17 family.</text>
</comment>
<feature type="binding site" evidence="7">
    <location>
        <position position="269"/>
    </location>
    <ligand>
        <name>Mn(2+)</name>
        <dbReference type="ChEBI" id="CHEBI:29035"/>
        <label>2</label>
    </ligand>
</feature>
<dbReference type="GO" id="GO:0006508">
    <property type="term" value="P:proteolysis"/>
    <property type="evidence" value="ECO:0007669"/>
    <property type="project" value="UniProtKB-KW"/>
</dbReference>
<dbReference type="InterPro" id="IPR008283">
    <property type="entry name" value="Peptidase_M17_N"/>
</dbReference>
<evidence type="ECO:0000313" key="10">
    <source>
        <dbReference type="Proteomes" id="UP000696931"/>
    </source>
</evidence>
<evidence type="ECO:0000256" key="4">
    <source>
        <dbReference type="ARBA" id="ARBA00022438"/>
    </source>
</evidence>
<dbReference type="Pfam" id="PF00883">
    <property type="entry name" value="Peptidase_M17"/>
    <property type="match status" value="1"/>
</dbReference>
<dbReference type="GO" id="GO:0070006">
    <property type="term" value="F:metalloaminopeptidase activity"/>
    <property type="evidence" value="ECO:0007669"/>
    <property type="project" value="InterPro"/>
</dbReference>
<dbReference type="CDD" id="cd00433">
    <property type="entry name" value="Peptidase_M17"/>
    <property type="match status" value="1"/>
</dbReference>
<feature type="active site" evidence="7">
    <location>
        <position position="276"/>
    </location>
</feature>
<feature type="binding site" evidence="7">
    <location>
        <position position="348"/>
    </location>
    <ligand>
        <name>Mn(2+)</name>
        <dbReference type="ChEBI" id="CHEBI:29035"/>
        <label>2</label>
    </ligand>
</feature>
<dbReference type="EMBL" id="JACRIW010000108">
    <property type="protein sequence ID" value="MBI5170775.1"/>
    <property type="molecule type" value="Genomic_DNA"/>
</dbReference>
<comment type="catalytic activity">
    <reaction evidence="1 7">
        <text>Release of an N-terminal amino acid, Xaa-|-Yaa-, in which Xaa is preferably Leu, but may be other amino acids including Pro although not Arg or Lys, and Yaa may be Pro. Amino acid amides and methyl esters are also readily hydrolyzed, but rates on arylamides are exceedingly low.</text>
        <dbReference type="EC" id="3.4.11.1"/>
    </reaction>
</comment>
<dbReference type="PRINTS" id="PR00481">
    <property type="entry name" value="LAMNOPPTDASE"/>
</dbReference>
<dbReference type="GO" id="GO:0030145">
    <property type="term" value="F:manganese ion binding"/>
    <property type="evidence" value="ECO:0007669"/>
    <property type="project" value="UniProtKB-UniRule"/>
</dbReference>
<dbReference type="InterPro" id="IPR000819">
    <property type="entry name" value="Peptidase_M17_C"/>
</dbReference>
<comment type="catalytic activity">
    <reaction evidence="2 7">
        <text>Release of an N-terminal amino acid, preferentially leucine, but not glutamic or aspartic acids.</text>
        <dbReference type="EC" id="3.4.11.10"/>
    </reaction>
</comment>
<dbReference type="AlphaFoldDB" id="A0A933SFI9"/>
<evidence type="ECO:0000313" key="9">
    <source>
        <dbReference type="EMBL" id="MBI5170775.1"/>
    </source>
</evidence>
<feature type="active site" evidence="7">
    <location>
        <position position="350"/>
    </location>
</feature>
<dbReference type="Proteomes" id="UP000696931">
    <property type="component" value="Unassembled WGS sequence"/>
</dbReference>
<dbReference type="SUPFAM" id="SSF52949">
    <property type="entry name" value="Macro domain-like"/>
    <property type="match status" value="1"/>
</dbReference>
<feature type="domain" description="Cytosol aminopeptidase" evidence="8">
    <location>
        <begin position="344"/>
        <end position="351"/>
    </location>
</feature>
<dbReference type="PANTHER" id="PTHR11963:SF23">
    <property type="entry name" value="CYTOSOL AMINOPEPTIDASE"/>
    <property type="match status" value="1"/>
</dbReference>
<dbReference type="GO" id="GO:0005737">
    <property type="term" value="C:cytoplasm"/>
    <property type="evidence" value="ECO:0007669"/>
    <property type="project" value="UniProtKB-SubCell"/>
</dbReference>
<dbReference type="Gene3D" id="3.40.630.10">
    <property type="entry name" value="Zn peptidases"/>
    <property type="match status" value="1"/>
</dbReference>
<reference evidence="9" key="1">
    <citation type="submission" date="2020-07" db="EMBL/GenBank/DDBJ databases">
        <title>Huge and variable diversity of episymbiotic CPR bacteria and DPANN archaea in groundwater ecosystems.</title>
        <authorList>
            <person name="He C.Y."/>
            <person name="Keren R."/>
            <person name="Whittaker M."/>
            <person name="Farag I.F."/>
            <person name="Doudna J."/>
            <person name="Cate J.H.D."/>
            <person name="Banfield J.F."/>
        </authorList>
    </citation>
    <scope>NUCLEOTIDE SEQUENCE</scope>
    <source>
        <strain evidence="9">NC_groundwater_1813_Pr3_B-0.1um_71_17</strain>
    </source>
</reference>
<dbReference type="EC" id="3.4.11.10" evidence="7"/>
<dbReference type="PANTHER" id="PTHR11963">
    <property type="entry name" value="LEUCINE AMINOPEPTIDASE-RELATED"/>
    <property type="match status" value="1"/>
</dbReference>
<evidence type="ECO:0000256" key="5">
    <source>
        <dbReference type="ARBA" id="ARBA00022670"/>
    </source>
</evidence>
<dbReference type="EC" id="3.4.11.1" evidence="7"/>
<dbReference type="InterPro" id="IPR043472">
    <property type="entry name" value="Macro_dom-like"/>
</dbReference>
<feature type="binding site" evidence="7">
    <location>
        <position position="269"/>
    </location>
    <ligand>
        <name>Mn(2+)</name>
        <dbReference type="ChEBI" id="CHEBI:29035"/>
        <label>1</label>
    </ligand>
</feature>
<keyword evidence="6 7" id="KW-0378">Hydrolase</keyword>
<evidence type="ECO:0000256" key="2">
    <source>
        <dbReference type="ARBA" id="ARBA00000967"/>
    </source>
</evidence>
<dbReference type="SUPFAM" id="SSF53187">
    <property type="entry name" value="Zn-dependent exopeptidases"/>
    <property type="match status" value="1"/>
</dbReference>
<feature type="binding site" evidence="7">
    <location>
        <position position="264"/>
    </location>
    <ligand>
        <name>Mn(2+)</name>
        <dbReference type="ChEBI" id="CHEBI:29035"/>
        <label>2</label>
    </ligand>
</feature>
<evidence type="ECO:0000259" key="8">
    <source>
        <dbReference type="PROSITE" id="PS00631"/>
    </source>
</evidence>
<proteinExistence type="inferred from homology"/>
<feature type="binding site" evidence="7">
    <location>
        <position position="287"/>
    </location>
    <ligand>
        <name>Mn(2+)</name>
        <dbReference type="ChEBI" id="CHEBI:29035"/>
        <label>2</label>
    </ligand>
</feature>
<dbReference type="Pfam" id="PF02789">
    <property type="entry name" value="Peptidase_M17_N"/>
    <property type="match status" value="1"/>
</dbReference>
<dbReference type="NCBIfam" id="NF002074">
    <property type="entry name" value="PRK00913.1-4"/>
    <property type="match status" value="1"/>
</dbReference>
<comment type="caution">
    <text evidence="9">The sequence shown here is derived from an EMBL/GenBank/DDBJ whole genome shotgun (WGS) entry which is preliminary data.</text>
</comment>
<keyword evidence="7" id="KW-0963">Cytoplasm</keyword>
<dbReference type="InterPro" id="IPR011356">
    <property type="entry name" value="Leucine_aapep/pepB"/>
</dbReference>
<keyword evidence="7" id="KW-0479">Metal-binding</keyword>
<accession>A0A933SFI9</accession>
<evidence type="ECO:0000256" key="6">
    <source>
        <dbReference type="ARBA" id="ARBA00022801"/>
    </source>
</evidence>
<name>A0A933SFI9_UNCEI</name>
<comment type="subcellular location">
    <subcellularLocation>
        <location evidence="7">Cytoplasm</location>
    </subcellularLocation>
</comment>
<feature type="binding site" evidence="7">
    <location>
        <position position="348"/>
    </location>
    <ligand>
        <name>Mn(2+)</name>
        <dbReference type="ChEBI" id="CHEBI:29035"/>
        <label>1</label>
    </ligand>
</feature>
<keyword evidence="5 7" id="KW-0645">Protease</keyword>
<evidence type="ECO:0000256" key="3">
    <source>
        <dbReference type="ARBA" id="ARBA00009528"/>
    </source>
</evidence>